<dbReference type="AlphaFoldDB" id="A0A564ZCS2"/>
<feature type="non-terminal residue" evidence="2">
    <location>
        <position position="123"/>
    </location>
</feature>
<evidence type="ECO:0000313" key="3">
    <source>
        <dbReference type="Proteomes" id="UP000321570"/>
    </source>
</evidence>
<accession>A0A564ZCS2</accession>
<organism evidence="2 3">
    <name type="scientific">Hymenolepis diminuta</name>
    <name type="common">Rat tapeworm</name>
    <dbReference type="NCBI Taxonomy" id="6216"/>
    <lineage>
        <taxon>Eukaryota</taxon>
        <taxon>Metazoa</taxon>
        <taxon>Spiralia</taxon>
        <taxon>Lophotrochozoa</taxon>
        <taxon>Platyhelminthes</taxon>
        <taxon>Cestoda</taxon>
        <taxon>Eucestoda</taxon>
        <taxon>Cyclophyllidea</taxon>
        <taxon>Hymenolepididae</taxon>
        <taxon>Hymenolepis</taxon>
    </lineage>
</organism>
<gene>
    <name evidence="2" type="ORF">WMSIL1_LOCUS14698</name>
</gene>
<evidence type="ECO:0008006" key="4">
    <source>
        <dbReference type="Google" id="ProtNLM"/>
    </source>
</evidence>
<keyword evidence="3" id="KW-1185">Reference proteome</keyword>
<feature type="region of interest" description="Disordered" evidence="1">
    <location>
        <begin position="94"/>
        <end position="123"/>
    </location>
</feature>
<sequence>MQQSQSITPSQSAQVTQGSAQVAFKPGVPGADIQPDLSHLTPEERRIIEDVINRQRQEELIDRSQGNLPPPVVVQRGSKVFQRLPTLPDTLPVSSGSAGAAVSATNAQATNSLGRAKDEFFGG</sequence>
<protein>
    <recommendedName>
        <fullName evidence="4">RabBD domain-containing protein</fullName>
    </recommendedName>
</protein>
<feature type="compositionally biased region" description="Low complexity" evidence="1">
    <location>
        <begin position="94"/>
        <end position="112"/>
    </location>
</feature>
<dbReference type="EMBL" id="CABIJS010000714">
    <property type="protein sequence ID" value="VUZ57250.1"/>
    <property type="molecule type" value="Genomic_DNA"/>
</dbReference>
<proteinExistence type="predicted"/>
<dbReference type="Gene3D" id="3.30.40.10">
    <property type="entry name" value="Zinc/RING finger domain, C3HC4 (zinc finger)"/>
    <property type="match status" value="1"/>
</dbReference>
<feature type="compositionally biased region" description="Polar residues" evidence="1">
    <location>
        <begin position="1"/>
        <end position="20"/>
    </location>
</feature>
<reference evidence="2 3" key="1">
    <citation type="submission" date="2019-07" db="EMBL/GenBank/DDBJ databases">
        <authorList>
            <person name="Jastrzebski P J."/>
            <person name="Paukszto L."/>
            <person name="Jastrzebski P J."/>
        </authorList>
    </citation>
    <scope>NUCLEOTIDE SEQUENCE [LARGE SCALE GENOMIC DNA]</scope>
    <source>
        <strain evidence="2 3">WMS-il1</strain>
    </source>
</reference>
<name>A0A564ZCS2_HYMDI</name>
<dbReference type="Proteomes" id="UP000321570">
    <property type="component" value="Unassembled WGS sequence"/>
</dbReference>
<evidence type="ECO:0000256" key="1">
    <source>
        <dbReference type="SAM" id="MobiDB-lite"/>
    </source>
</evidence>
<evidence type="ECO:0000313" key="2">
    <source>
        <dbReference type="EMBL" id="VUZ57250.1"/>
    </source>
</evidence>
<feature type="region of interest" description="Disordered" evidence="1">
    <location>
        <begin position="1"/>
        <end position="41"/>
    </location>
</feature>
<dbReference type="InterPro" id="IPR013083">
    <property type="entry name" value="Znf_RING/FYVE/PHD"/>
</dbReference>